<name>M2UNZ4_COCH5</name>
<gene>
    <name evidence="2" type="ORF">COCHEDRAFT_1021942</name>
</gene>
<protein>
    <submittedName>
        <fullName evidence="2">Uncharacterized protein</fullName>
    </submittedName>
</protein>
<dbReference type="OrthoDB" id="10311146at2759"/>
<dbReference type="AlphaFoldDB" id="M2UNZ4"/>
<reference evidence="2 3" key="1">
    <citation type="journal article" date="2012" name="PLoS Pathog.">
        <title>Diverse lifestyles and strategies of plant pathogenesis encoded in the genomes of eighteen Dothideomycetes fungi.</title>
        <authorList>
            <person name="Ohm R.A."/>
            <person name="Feau N."/>
            <person name="Henrissat B."/>
            <person name="Schoch C.L."/>
            <person name="Horwitz B.A."/>
            <person name="Barry K.W."/>
            <person name="Condon B.J."/>
            <person name="Copeland A.C."/>
            <person name="Dhillon B."/>
            <person name="Glaser F."/>
            <person name="Hesse C.N."/>
            <person name="Kosti I."/>
            <person name="LaButti K."/>
            <person name="Lindquist E.A."/>
            <person name="Lucas S."/>
            <person name="Salamov A.A."/>
            <person name="Bradshaw R.E."/>
            <person name="Ciuffetti L."/>
            <person name="Hamelin R.C."/>
            <person name="Kema G.H.J."/>
            <person name="Lawrence C."/>
            <person name="Scott J.A."/>
            <person name="Spatafora J.W."/>
            <person name="Turgeon B.G."/>
            <person name="de Wit P.J.G.M."/>
            <person name="Zhong S."/>
            <person name="Goodwin S.B."/>
            <person name="Grigoriev I.V."/>
        </authorList>
    </citation>
    <scope>NUCLEOTIDE SEQUENCE [LARGE SCALE GENOMIC DNA]</scope>
    <source>
        <strain evidence="3">C5 / ATCC 48332 / race O</strain>
    </source>
</reference>
<reference evidence="3" key="2">
    <citation type="journal article" date="2013" name="PLoS Genet.">
        <title>Comparative genome structure, secondary metabolite, and effector coding capacity across Cochliobolus pathogens.</title>
        <authorList>
            <person name="Condon B.J."/>
            <person name="Leng Y."/>
            <person name="Wu D."/>
            <person name="Bushley K.E."/>
            <person name="Ohm R.A."/>
            <person name="Otillar R."/>
            <person name="Martin J."/>
            <person name="Schackwitz W."/>
            <person name="Grimwood J."/>
            <person name="MohdZainudin N."/>
            <person name="Xue C."/>
            <person name="Wang R."/>
            <person name="Manning V.A."/>
            <person name="Dhillon B."/>
            <person name="Tu Z.J."/>
            <person name="Steffenson B.J."/>
            <person name="Salamov A."/>
            <person name="Sun H."/>
            <person name="Lowry S."/>
            <person name="LaButti K."/>
            <person name="Han J."/>
            <person name="Copeland A."/>
            <person name="Lindquist E."/>
            <person name="Barry K."/>
            <person name="Schmutz J."/>
            <person name="Baker S.E."/>
            <person name="Ciuffetti L.M."/>
            <person name="Grigoriev I.V."/>
            <person name="Zhong S."/>
            <person name="Turgeon B.G."/>
        </authorList>
    </citation>
    <scope>NUCLEOTIDE SEQUENCE [LARGE SCALE GENOMIC DNA]</scope>
    <source>
        <strain evidence="3">C5 / ATCC 48332 / race O</strain>
    </source>
</reference>
<feature type="region of interest" description="Disordered" evidence="1">
    <location>
        <begin position="37"/>
        <end position="62"/>
    </location>
</feature>
<evidence type="ECO:0000313" key="2">
    <source>
        <dbReference type="EMBL" id="EMD89657.1"/>
    </source>
</evidence>
<accession>M2UNZ4</accession>
<organism evidence="2 3">
    <name type="scientific">Cochliobolus heterostrophus (strain C5 / ATCC 48332 / race O)</name>
    <name type="common">Southern corn leaf blight fungus</name>
    <name type="synonym">Bipolaris maydis</name>
    <dbReference type="NCBI Taxonomy" id="701091"/>
    <lineage>
        <taxon>Eukaryota</taxon>
        <taxon>Fungi</taxon>
        <taxon>Dikarya</taxon>
        <taxon>Ascomycota</taxon>
        <taxon>Pezizomycotina</taxon>
        <taxon>Dothideomycetes</taxon>
        <taxon>Pleosporomycetidae</taxon>
        <taxon>Pleosporales</taxon>
        <taxon>Pleosporineae</taxon>
        <taxon>Pleosporaceae</taxon>
        <taxon>Bipolaris</taxon>
    </lineage>
</organism>
<evidence type="ECO:0000256" key="1">
    <source>
        <dbReference type="SAM" id="MobiDB-lite"/>
    </source>
</evidence>
<dbReference type="Proteomes" id="UP000016936">
    <property type="component" value="Unassembled WGS sequence"/>
</dbReference>
<dbReference type="HOGENOM" id="CLU_2903868_0_0_1"/>
<sequence>MRGAEPIGGANSWDRLQVITRLRRARLKPLQASSLCSKHESLSSVPNGIRTPTDAALPHLQG</sequence>
<evidence type="ECO:0000313" key="3">
    <source>
        <dbReference type="Proteomes" id="UP000016936"/>
    </source>
</evidence>
<proteinExistence type="predicted"/>
<keyword evidence="3" id="KW-1185">Reference proteome</keyword>
<dbReference type="EMBL" id="KB445578">
    <property type="protein sequence ID" value="EMD89657.1"/>
    <property type="molecule type" value="Genomic_DNA"/>
</dbReference>